<comment type="cofactor">
    <cofactor evidence="16">
        <name>Cu cation</name>
        <dbReference type="ChEBI" id="CHEBI:23378"/>
    </cofactor>
    <text evidence="16">Binds a copper A center.</text>
</comment>
<evidence type="ECO:0000256" key="10">
    <source>
        <dbReference type="ARBA" id="ARBA00023002"/>
    </source>
</evidence>
<sequence>MKIAKIIRRFAGLATMAGIAVMTSGCQSIAVFDPKGPIGAQQRDLIYFTMLLCLVVMVPVLLLAAWIVWRYRDKKDNKASYQPKWEHSTKLETIWWGIPIVVIAVLAIVTARYTYNLDPAKPLESEVKPITIQVTSLDWKWLFQYPEQGIATVNYLVIPEDTPIKFELTSDGPMNSFWVPQLGGMIYTMSGMSTTLHLQADEPGEFMGSGANFSGREFAKMSFTVKSVSQDDFDQWEKQAAASGNALTEDGYQKLAKPGTSGQVTYASIPEGLFHRIVHDYSMNRGAPAGMGQKARTLSDEHALGTDGEPSTEEKPSTDSKSPTDENPQNNHSDHDMSGMDMNE</sequence>
<keyword evidence="13" id="KW-0449">Lipoprotein</keyword>
<comment type="caution">
    <text evidence="21">The sequence shown here is derived from an EMBL/GenBank/DDBJ whole genome shotgun (WGS) entry which is preliminary data.</text>
</comment>
<feature type="transmembrane region" description="Helical" evidence="18">
    <location>
        <begin position="46"/>
        <end position="69"/>
    </location>
</feature>
<dbReference type="Pfam" id="PF06481">
    <property type="entry name" value="COX_ARM"/>
    <property type="match status" value="1"/>
</dbReference>
<evidence type="ECO:0000256" key="5">
    <source>
        <dbReference type="ARBA" id="ARBA00022660"/>
    </source>
</evidence>
<dbReference type="PIRSF" id="PIRSF000292">
    <property type="entry name" value="Ubi_od_II"/>
    <property type="match status" value="1"/>
</dbReference>
<dbReference type="InterPro" id="IPR002429">
    <property type="entry name" value="CcO_II-like_C"/>
</dbReference>
<evidence type="ECO:0000256" key="17">
    <source>
        <dbReference type="SAM" id="MobiDB-lite"/>
    </source>
</evidence>
<keyword evidence="8 14" id="KW-0249">Electron transport</keyword>
<keyword evidence="3 14" id="KW-0813">Transport</keyword>
<dbReference type="InterPro" id="IPR036257">
    <property type="entry name" value="Cyt_c_oxidase_su2_TM_sf"/>
</dbReference>
<dbReference type="Gene3D" id="1.10.287.90">
    <property type="match status" value="1"/>
</dbReference>
<dbReference type="RefSeq" id="WP_210656233.1">
    <property type="nucleotide sequence ID" value="NZ_JAGKSP010000002.1"/>
</dbReference>
<comment type="function">
    <text evidence="16">Subunits I and II form the functional core of the enzyme complex. Electrons originating in cytochrome c are transferred via heme a and Cu(A) to the binuclear center formed by heme a3 and Cu(B).</text>
</comment>
<dbReference type="PROSITE" id="PS50999">
    <property type="entry name" value="COX2_TM"/>
    <property type="match status" value="1"/>
</dbReference>
<evidence type="ECO:0000256" key="4">
    <source>
        <dbReference type="ARBA" id="ARBA00022475"/>
    </source>
</evidence>
<keyword evidence="10 14" id="KW-0560">Oxidoreductase</keyword>
<dbReference type="EMBL" id="JAGKSP010000002">
    <property type="protein sequence ID" value="MBP3962177.1"/>
    <property type="molecule type" value="Genomic_DNA"/>
</dbReference>
<comment type="function">
    <text evidence="14">Catalyzes quinol oxidation with the concomitant reduction of oxygen to water. Subunit II transfers the electrons from a quinol to the binuclear center of the catalytic subunit I.</text>
</comment>
<dbReference type="PANTHER" id="PTHR22888">
    <property type="entry name" value="CYTOCHROME C OXIDASE, SUBUNIT II"/>
    <property type="match status" value="1"/>
</dbReference>
<gene>
    <name evidence="21" type="primary">cyoA</name>
    <name evidence="21" type="ORF">I8J30_05590</name>
</gene>
<dbReference type="PROSITE" id="PS51257">
    <property type="entry name" value="PROKAR_LIPOPROTEIN"/>
    <property type="match status" value="1"/>
</dbReference>
<dbReference type="EC" id="1.10.3.-" evidence="14"/>
<dbReference type="NCBIfam" id="TIGR01433">
    <property type="entry name" value="CyoA"/>
    <property type="match status" value="1"/>
</dbReference>
<evidence type="ECO:0000256" key="18">
    <source>
        <dbReference type="SAM" id="Phobius"/>
    </source>
</evidence>
<evidence type="ECO:0000256" key="8">
    <source>
        <dbReference type="ARBA" id="ARBA00022982"/>
    </source>
</evidence>
<evidence type="ECO:0000256" key="9">
    <source>
        <dbReference type="ARBA" id="ARBA00022989"/>
    </source>
</evidence>
<feature type="region of interest" description="Disordered" evidence="17">
    <location>
        <begin position="285"/>
        <end position="344"/>
    </location>
</feature>
<evidence type="ECO:0000256" key="2">
    <source>
        <dbReference type="ARBA" id="ARBA00007866"/>
    </source>
</evidence>
<keyword evidence="7" id="KW-0732">Signal</keyword>
<dbReference type="CDD" id="cd04212">
    <property type="entry name" value="CuRO_UO_II"/>
    <property type="match status" value="1"/>
</dbReference>
<dbReference type="InterPro" id="IPR006333">
    <property type="entry name" value="Cyt_o_ubiquinol_oxidase_su2"/>
</dbReference>
<keyword evidence="12" id="KW-0564">Palmitate</keyword>
<evidence type="ECO:0000313" key="21">
    <source>
        <dbReference type="EMBL" id="MBP3962177.1"/>
    </source>
</evidence>
<evidence type="ECO:0000256" key="7">
    <source>
        <dbReference type="ARBA" id="ARBA00022729"/>
    </source>
</evidence>
<proteinExistence type="inferred from homology"/>
<organism evidence="21 22">
    <name type="scientific">Paenibacillus lignilyticus</name>
    <dbReference type="NCBI Taxonomy" id="1172615"/>
    <lineage>
        <taxon>Bacteria</taxon>
        <taxon>Bacillati</taxon>
        <taxon>Bacillota</taxon>
        <taxon>Bacilli</taxon>
        <taxon>Bacillales</taxon>
        <taxon>Paenibacillaceae</taxon>
        <taxon>Paenibacillus</taxon>
    </lineage>
</organism>
<dbReference type="SUPFAM" id="SSF81464">
    <property type="entry name" value="Cytochrome c oxidase subunit II-like, transmembrane region"/>
    <property type="match status" value="1"/>
</dbReference>
<comment type="catalytic activity">
    <reaction evidence="16">
        <text>4 Fe(II)-[cytochrome c] + O2 + 8 H(+)(in) = 4 Fe(III)-[cytochrome c] + 2 H2O + 4 H(+)(out)</text>
        <dbReference type="Rhea" id="RHEA:11436"/>
        <dbReference type="Rhea" id="RHEA-COMP:10350"/>
        <dbReference type="Rhea" id="RHEA-COMP:14399"/>
        <dbReference type="ChEBI" id="CHEBI:15377"/>
        <dbReference type="ChEBI" id="CHEBI:15378"/>
        <dbReference type="ChEBI" id="CHEBI:15379"/>
        <dbReference type="ChEBI" id="CHEBI:29033"/>
        <dbReference type="ChEBI" id="CHEBI:29034"/>
        <dbReference type="EC" id="7.1.1.9"/>
    </reaction>
</comment>
<evidence type="ECO:0000259" key="19">
    <source>
        <dbReference type="PROSITE" id="PS50857"/>
    </source>
</evidence>
<reference evidence="21 22" key="1">
    <citation type="submission" date="2021-04" db="EMBL/GenBank/DDBJ databases">
        <title>Paenibacillus sp. DLE-14 whole genome sequence.</title>
        <authorList>
            <person name="Ham Y.J."/>
        </authorList>
    </citation>
    <scope>NUCLEOTIDE SEQUENCE [LARGE SCALE GENOMIC DNA]</scope>
    <source>
        <strain evidence="21 22">DLE-14</strain>
    </source>
</reference>
<evidence type="ECO:0000256" key="6">
    <source>
        <dbReference type="ARBA" id="ARBA00022692"/>
    </source>
</evidence>
<keyword evidence="16" id="KW-0479">Metal-binding</keyword>
<evidence type="ECO:0000256" key="15">
    <source>
        <dbReference type="RuleBase" id="RU000456"/>
    </source>
</evidence>
<dbReference type="InterPro" id="IPR045187">
    <property type="entry name" value="CcO_II"/>
</dbReference>
<evidence type="ECO:0000256" key="1">
    <source>
        <dbReference type="ARBA" id="ARBA00004651"/>
    </source>
</evidence>
<evidence type="ECO:0000313" key="22">
    <source>
        <dbReference type="Proteomes" id="UP000673394"/>
    </source>
</evidence>
<dbReference type="Pfam" id="PF02790">
    <property type="entry name" value="COX2_TM"/>
    <property type="match status" value="1"/>
</dbReference>
<dbReference type="InterPro" id="IPR034227">
    <property type="entry name" value="CuRO_UO_II"/>
</dbReference>
<comment type="subcellular location">
    <subcellularLocation>
        <location evidence="1 15">Cell membrane</location>
        <topology evidence="1 15">Multi-pass membrane protein</topology>
    </subcellularLocation>
</comment>
<evidence type="ECO:0000256" key="13">
    <source>
        <dbReference type="ARBA" id="ARBA00023288"/>
    </source>
</evidence>
<dbReference type="Pfam" id="PF00116">
    <property type="entry name" value="COX2"/>
    <property type="match status" value="1"/>
</dbReference>
<dbReference type="PANTHER" id="PTHR22888:SF18">
    <property type="entry name" value="CYTOCHROME BO(3) UBIQUINOL OXIDASE SUBUNIT 2"/>
    <property type="match status" value="1"/>
</dbReference>
<dbReference type="Gene3D" id="2.60.40.420">
    <property type="entry name" value="Cupredoxins - blue copper proteins"/>
    <property type="match status" value="1"/>
</dbReference>
<keyword evidence="9 18" id="KW-1133">Transmembrane helix</keyword>
<comment type="similarity">
    <text evidence="2 14 15">Belongs to the cytochrome c oxidase subunit 2 family.</text>
</comment>
<evidence type="ECO:0000256" key="12">
    <source>
        <dbReference type="ARBA" id="ARBA00023139"/>
    </source>
</evidence>
<feature type="compositionally biased region" description="Basic and acidic residues" evidence="17">
    <location>
        <begin position="312"/>
        <end position="324"/>
    </location>
</feature>
<keyword evidence="5 14" id="KW-0679">Respiratory chain</keyword>
<dbReference type="SUPFAM" id="SSF49503">
    <property type="entry name" value="Cupredoxins"/>
    <property type="match status" value="1"/>
</dbReference>
<protein>
    <recommendedName>
        <fullName evidence="14">Quinol oxidase subunit 2</fullName>
        <ecNumber evidence="14">1.10.3.-</ecNumber>
    </recommendedName>
</protein>
<feature type="transmembrane region" description="Helical" evidence="18">
    <location>
        <begin position="94"/>
        <end position="115"/>
    </location>
</feature>
<keyword evidence="6 15" id="KW-0812">Transmembrane</keyword>
<feature type="domain" description="Cytochrome oxidase subunit II copper A binding" evidence="19">
    <location>
        <begin position="127"/>
        <end position="239"/>
    </location>
</feature>
<dbReference type="Proteomes" id="UP000673394">
    <property type="component" value="Unassembled WGS sequence"/>
</dbReference>
<keyword evidence="11 14" id="KW-0472">Membrane</keyword>
<accession>A0ABS5C867</accession>
<dbReference type="InterPro" id="IPR010514">
    <property type="entry name" value="COX_ARM"/>
</dbReference>
<feature type="domain" description="Cytochrome oxidase subunit II transmembrane region profile" evidence="20">
    <location>
        <begin position="22"/>
        <end position="121"/>
    </location>
</feature>
<comment type="catalytic activity">
    <reaction evidence="14">
        <text>2 a quinol + O2 = 2 a quinone + 2 H2O</text>
        <dbReference type="Rhea" id="RHEA:55376"/>
        <dbReference type="ChEBI" id="CHEBI:15377"/>
        <dbReference type="ChEBI" id="CHEBI:15379"/>
        <dbReference type="ChEBI" id="CHEBI:24646"/>
        <dbReference type="ChEBI" id="CHEBI:132124"/>
    </reaction>
</comment>
<evidence type="ECO:0000256" key="16">
    <source>
        <dbReference type="RuleBase" id="RU004024"/>
    </source>
</evidence>
<dbReference type="InterPro" id="IPR008972">
    <property type="entry name" value="Cupredoxin"/>
</dbReference>
<keyword evidence="16" id="KW-0186">Copper</keyword>
<evidence type="ECO:0000256" key="11">
    <source>
        <dbReference type="ARBA" id="ARBA00023136"/>
    </source>
</evidence>
<evidence type="ECO:0000256" key="14">
    <source>
        <dbReference type="PIRNR" id="PIRNR000292"/>
    </source>
</evidence>
<evidence type="ECO:0000259" key="20">
    <source>
        <dbReference type="PROSITE" id="PS50999"/>
    </source>
</evidence>
<evidence type="ECO:0000256" key="3">
    <source>
        <dbReference type="ARBA" id="ARBA00022448"/>
    </source>
</evidence>
<dbReference type="InterPro" id="IPR011759">
    <property type="entry name" value="Cyt_c_oxidase_su2_TM_dom"/>
</dbReference>
<name>A0ABS5C867_9BACL</name>
<keyword evidence="22" id="KW-1185">Reference proteome</keyword>
<keyword evidence="4 14" id="KW-1003">Cell membrane</keyword>
<dbReference type="PROSITE" id="PS50857">
    <property type="entry name" value="COX2_CUA"/>
    <property type="match status" value="1"/>
</dbReference>